<dbReference type="InterPro" id="IPR036034">
    <property type="entry name" value="PDZ_sf"/>
</dbReference>
<proteinExistence type="predicted"/>
<keyword evidence="2" id="KW-0482">Metalloprotease</keyword>
<dbReference type="Pfam" id="PF05299">
    <property type="entry name" value="Peptidase_M61"/>
    <property type="match status" value="1"/>
</dbReference>
<dbReference type="SUPFAM" id="SSF55486">
    <property type="entry name" value="Metalloproteases ('zincins'), catalytic domain"/>
    <property type="match status" value="1"/>
</dbReference>
<reference evidence="2 3" key="1">
    <citation type="submission" date="2019-03" db="EMBL/GenBank/DDBJ databases">
        <title>Genomic Encyclopedia of Type Strains, Phase III (KMG-III): the genomes of soil and plant-associated and newly described type strains.</title>
        <authorList>
            <person name="Whitman W."/>
        </authorList>
    </citation>
    <scope>NUCLEOTIDE SEQUENCE [LARGE SCALE GENOMIC DNA]</scope>
    <source>
        <strain evidence="2 3">CGMCC 1.12801</strain>
    </source>
</reference>
<evidence type="ECO:0000259" key="1">
    <source>
        <dbReference type="PROSITE" id="PS50106"/>
    </source>
</evidence>
<evidence type="ECO:0000313" key="3">
    <source>
        <dbReference type="Proteomes" id="UP000294752"/>
    </source>
</evidence>
<dbReference type="Gene3D" id="2.30.42.10">
    <property type="match status" value="1"/>
</dbReference>
<protein>
    <submittedName>
        <fullName evidence="2">Putative metalloprotease with PDZ domain</fullName>
    </submittedName>
</protein>
<dbReference type="GO" id="GO:0008237">
    <property type="term" value="F:metallopeptidase activity"/>
    <property type="evidence" value="ECO:0007669"/>
    <property type="project" value="UniProtKB-KW"/>
</dbReference>
<dbReference type="PIRSF" id="PIRSF016493">
    <property type="entry name" value="Glycyl_aminpptds"/>
    <property type="match status" value="1"/>
</dbReference>
<dbReference type="InterPro" id="IPR001478">
    <property type="entry name" value="PDZ"/>
</dbReference>
<dbReference type="InterPro" id="IPR007963">
    <property type="entry name" value="Peptidase_M61_catalytic"/>
</dbReference>
<dbReference type="PROSITE" id="PS50106">
    <property type="entry name" value="PDZ"/>
    <property type="match status" value="1"/>
</dbReference>
<keyword evidence="2" id="KW-0645">Protease</keyword>
<dbReference type="Proteomes" id="UP000294752">
    <property type="component" value="Unassembled WGS sequence"/>
</dbReference>
<dbReference type="SMART" id="SM00228">
    <property type="entry name" value="PDZ"/>
    <property type="match status" value="1"/>
</dbReference>
<keyword evidence="2" id="KW-0378">Hydrolase</keyword>
<dbReference type="EMBL" id="SNZV01000001">
    <property type="protein sequence ID" value="TDS17159.1"/>
    <property type="molecule type" value="Genomic_DNA"/>
</dbReference>
<dbReference type="RefSeq" id="WP_133638323.1">
    <property type="nucleotide sequence ID" value="NZ_SNZV01000001.1"/>
</dbReference>
<sequence length="582" mass="66240">MSESAIHFSISFKEPQAHYAEIEMLIPHVESDHIDLKMPVWTPGSYLVREYSRHIEHLYATSANGKLACEKTSKNTWRVAAGKNAGPIHVFYRIYGFEVSVRTNFIDADHAFISPAATFLYIDGLSHQPCQVTVHLPEQWASISTGLPKLPTASNTYYADNFDTLFDSPLEIGNQDIWHFEAAGVQHEFAMVGGGSYNKQQLTSDLVKIIEQETAIWGENPNSNYVFITHNYNAGSGGLEHLNSTVLAASRNAYKIDAAYKNFLSLAAHEYFHLWNVKRLRPKALGPFNYDAENYTAGLWIMEGFTAYYDNLIIRRCGFYSVKEYLNALANEFNLVYNRAGHRVQSAAQASFDTWIKQYRPDENSINSSISYYNKGAMLAVALDTHIIARTQGKLRLDDVLREAYNTFYKKEGRGFEEDEFRRLAERVTGVDLGEIFDAAHNTVELDYNRFFREVGFELIDLNQDSQELSLGIRIVEQDGRLFIKNVERSSGAWDAGLNVNDELIAINGNRLDSAGKELDFALAQGQYEDIVDLLIARDGRIRTIHTPLRYCRKQLWSIQPRIDATEQQKERGRIWLSVVES</sequence>
<dbReference type="InterPro" id="IPR024191">
    <property type="entry name" value="Peptidase_M61"/>
</dbReference>
<comment type="caution">
    <text evidence="2">The sequence shown here is derived from an EMBL/GenBank/DDBJ whole genome shotgun (WGS) entry which is preliminary data.</text>
</comment>
<gene>
    <name evidence="2" type="ORF">B0I21_10120</name>
</gene>
<dbReference type="Pfam" id="PF17899">
    <property type="entry name" value="Peptidase_M61_N"/>
    <property type="match status" value="1"/>
</dbReference>
<evidence type="ECO:0000313" key="2">
    <source>
        <dbReference type="EMBL" id="TDS17159.1"/>
    </source>
</evidence>
<dbReference type="SUPFAM" id="SSF50156">
    <property type="entry name" value="PDZ domain-like"/>
    <property type="match status" value="1"/>
</dbReference>
<dbReference type="InterPro" id="IPR040756">
    <property type="entry name" value="Peptidase_M61_N"/>
</dbReference>
<feature type="domain" description="PDZ" evidence="1">
    <location>
        <begin position="459"/>
        <end position="535"/>
    </location>
</feature>
<dbReference type="CDD" id="cd00136">
    <property type="entry name" value="PDZ_canonical"/>
    <property type="match status" value="1"/>
</dbReference>
<dbReference type="AlphaFoldDB" id="A0A4R7D7J3"/>
<keyword evidence="3" id="KW-1185">Reference proteome</keyword>
<organism evidence="2 3">
    <name type="scientific">Sphingobacterium paludis</name>
    <dbReference type="NCBI Taxonomy" id="1476465"/>
    <lineage>
        <taxon>Bacteria</taxon>
        <taxon>Pseudomonadati</taxon>
        <taxon>Bacteroidota</taxon>
        <taxon>Sphingobacteriia</taxon>
        <taxon>Sphingobacteriales</taxon>
        <taxon>Sphingobacteriaceae</taxon>
        <taxon>Sphingobacterium</taxon>
    </lineage>
</organism>
<accession>A0A4R7D7J3</accession>
<dbReference type="Gene3D" id="2.60.40.3650">
    <property type="match status" value="1"/>
</dbReference>
<dbReference type="InterPro" id="IPR027268">
    <property type="entry name" value="Peptidase_M4/M1_CTD_sf"/>
</dbReference>
<dbReference type="GO" id="GO:0006508">
    <property type="term" value="P:proteolysis"/>
    <property type="evidence" value="ECO:0007669"/>
    <property type="project" value="UniProtKB-KW"/>
</dbReference>
<name>A0A4R7D7J3_9SPHI</name>
<dbReference type="OrthoDB" id="9778516at2"/>
<dbReference type="Gene3D" id="1.10.390.10">
    <property type="entry name" value="Neutral Protease Domain 2"/>
    <property type="match status" value="1"/>
</dbReference>
<dbReference type="Pfam" id="PF13180">
    <property type="entry name" value="PDZ_2"/>
    <property type="match status" value="1"/>
</dbReference>